<dbReference type="InterPro" id="IPR017946">
    <property type="entry name" value="PLC-like_Pdiesterase_TIM-brl"/>
</dbReference>
<dbReference type="CDD" id="cd08601">
    <property type="entry name" value="GDPD_SaGlpQ_like"/>
    <property type="match status" value="1"/>
</dbReference>
<sequence length="333" mass="37492">MGVSIEITSQTGTHFCYADYAQGLIDFLGPNFSTTLLIERLLTMNKTWKQAGILFTILCATFTTGLTPAHAEGKKVLNIAHRGASGYAPEHTMPSYKLGKQLGGDYTEIDIQMTKDGQLINMHDETLDRTTNGTGAVKDHTLAEIKKLDAGSWFNHTYPQLAQSRYVGLKVPTLDEVIDHFGQSTNYYIETKSPDVYPGMEEKLLQTLDAHGLLTPKALQEKQVIIQSFSADSLKKIHKMNPHIPLIQLLWYEGEGKGKITGKEIHEIKKYAYGVGPNFSKIDRHYVHKVRHHGLDIHPYTINDPQQMNQAIEWGVTGIFTNYPDQLKKMVHR</sequence>
<name>A0A1I6RK22_9BACL</name>
<evidence type="ECO:0000259" key="1">
    <source>
        <dbReference type="PROSITE" id="PS51704"/>
    </source>
</evidence>
<dbReference type="PANTHER" id="PTHR46211">
    <property type="entry name" value="GLYCEROPHOSPHORYL DIESTER PHOSPHODIESTERASE"/>
    <property type="match status" value="1"/>
</dbReference>
<organism evidence="2 3">
    <name type="scientific">Marininema halotolerans</name>
    <dbReference type="NCBI Taxonomy" id="1155944"/>
    <lineage>
        <taxon>Bacteria</taxon>
        <taxon>Bacillati</taxon>
        <taxon>Bacillota</taxon>
        <taxon>Bacilli</taxon>
        <taxon>Bacillales</taxon>
        <taxon>Thermoactinomycetaceae</taxon>
        <taxon>Marininema</taxon>
    </lineage>
</organism>
<protein>
    <submittedName>
        <fullName evidence="2">Glycerophosphoryl diester phosphodiesterase</fullName>
    </submittedName>
</protein>
<gene>
    <name evidence="2" type="ORF">SAMN05444972_105150</name>
</gene>
<dbReference type="PANTHER" id="PTHR46211:SF7">
    <property type="entry name" value="GLYCEROPHOSPHODIESTER PHOSPHODIESTERASE"/>
    <property type="match status" value="1"/>
</dbReference>
<dbReference type="AlphaFoldDB" id="A0A1I6RK22"/>
<dbReference type="GO" id="GO:0008081">
    <property type="term" value="F:phosphoric diester hydrolase activity"/>
    <property type="evidence" value="ECO:0007669"/>
    <property type="project" value="InterPro"/>
</dbReference>
<keyword evidence="3" id="KW-1185">Reference proteome</keyword>
<dbReference type="Gene3D" id="3.20.20.190">
    <property type="entry name" value="Phosphatidylinositol (PI) phosphodiesterase"/>
    <property type="match status" value="1"/>
</dbReference>
<proteinExistence type="predicted"/>
<reference evidence="3" key="1">
    <citation type="submission" date="2016-10" db="EMBL/GenBank/DDBJ databases">
        <authorList>
            <person name="Varghese N."/>
            <person name="Submissions S."/>
        </authorList>
    </citation>
    <scope>NUCLEOTIDE SEQUENCE [LARGE SCALE GENOMIC DNA]</scope>
    <source>
        <strain evidence="3">DSM 45789</strain>
    </source>
</reference>
<dbReference type="Pfam" id="PF03009">
    <property type="entry name" value="GDPD"/>
    <property type="match status" value="1"/>
</dbReference>
<dbReference type="EMBL" id="FPAA01000005">
    <property type="protein sequence ID" value="SFS65057.1"/>
    <property type="molecule type" value="Genomic_DNA"/>
</dbReference>
<dbReference type="GO" id="GO:0006629">
    <property type="term" value="P:lipid metabolic process"/>
    <property type="evidence" value="ECO:0007669"/>
    <property type="project" value="InterPro"/>
</dbReference>
<feature type="domain" description="GP-PDE" evidence="1">
    <location>
        <begin position="76"/>
        <end position="331"/>
    </location>
</feature>
<dbReference type="PROSITE" id="PS51704">
    <property type="entry name" value="GP_PDE"/>
    <property type="match status" value="1"/>
</dbReference>
<evidence type="ECO:0000313" key="2">
    <source>
        <dbReference type="EMBL" id="SFS65057.1"/>
    </source>
</evidence>
<dbReference type="SUPFAM" id="SSF51695">
    <property type="entry name" value="PLC-like phosphodiesterases"/>
    <property type="match status" value="1"/>
</dbReference>
<evidence type="ECO:0000313" key="3">
    <source>
        <dbReference type="Proteomes" id="UP000198660"/>
    </source>
</evidence>
<accession>A0A1I6RK22</accession>
<dbReference type="InterPro" id="IPR030395">
    <property type="entry name" value="GP_PDE_dom"/>
</dbReference>
<dbReference type="Proteomes" id="UP000198660">
    <property type="component" value="Unassembled WGS sequence"/>
</dbReference>